<dbReference type="Gene3D" id="3.30.1150.10">
    <property type="match status" value="1"/>
</dbReference>
<keyword evidence="7" id="KW-1185">Reference proteome</keyword>
<proteinExistence type="predicted"/>
<dbReference type="PROSITE" id="PS52015">
    <property type="entry name" value="TONB_CTD"/>
    <property type="match status" value="1"/>
</dbReference>
<dbReference type="NCBIfam" id="TIGR01352">
    <property type="entry name" value="tonB_Cterm"/>
    <property type="match status" value="1"/>
</dbReference>
<accession>A0ABR6NKH9</accession>
<reference evidence="6 7" key="1">
    <citation type="submission" date="2020-08" db="EMBL/GenBank/DDBJ databases">
        <title>Exploring microbial biodiversity for novel pathways involved in the catabolism of aromatic compounds derived from lignin.</title>
        <authorList>
            <person name="Elkins J."/>
        </authorList>
    </citation>
    <scope>NUCLEOTIDE SEQUENCE [LARGE SCALE GENOMIC DNA]</scope>
    <source>
        <strain evidence="6 7">B1D3A</strain>
    </source>
</reference>
<evidence type="ECO:0000313" key="7">
    <source>
        <dbReference type="Proteomes" id="UP001138540"/>
    </source>
</evidence>
<dbReference type="RefSeq" id="WP_184156435.1">
    <property type="nucleotide sequence ID" value="NZ_JACHKA010000001.1"/>
</dbReference>
<dbReference type="SUPFAM" id="SSF74653">
    <property type="entry name" value="TolA/TonB C-terminal domain"/>
    <property type="match status" value="1"/>
</dbReference>
<protein>
    <submittedName>
        <fullName evidence="6">Protein TonB</fullName>
    </submittedName>
</protein>
<dbReference type="InterPro" id="IPR037682">
    <property type="entry name" value="TonB_C"/>
</dbReference>
<gene>
    <name evidence="6" type="ORF">HNP60_003764</name>
</gene>
<keyword evidence="3" id="KW-1133">Transmembrane helix</keyword>
<evidence type="ECO:0000256" key="4">
    <source>
        <dbReference type="ARBA" id="ARBA00023136"/>
    </source>
</evidence>
<name>A0ABR6NKH9_9SPHN</name>
<dbReference type="Pfam" id="PF03544">
    <property type="entry name" value="TonB_C"/>
    <property type="match status" value="1"/>
</dbReference>
<dbReference type="Proteomes" id="UP001138540">
    <property type="component" value="Unassembled WGS sequence"/>
</dbReference>
<organism evidence="6 7">
    <name type="scientific">Sphingobium lignivorans</name>
    <dbReference type="NCBI Taxonomy" id="2735886"/>
    <lineage>
        <taxon>Bacteria</taxon>
        <taxon>Pseudomonadati</taxon>
        <taxon>Pseudomonadota</taxon>
        <taxon>Alphaproteobacteria</taxon>
        <taxon>Sphingomonadales</taxon>
        <taxon>Sphingomonadaceae</taxon>
        <taxon>Sphingobium</taxon>
    </lineage>
</organism>
<comment type="subcellular location">
    <subcellularLocation>
        <location evidence="1">Membrane</location>
        <topology evidence="1">Single-pass membrane protein</topology>
    </subcellularLocation>
</comment>
<dbReference type="EMBL" id="JACHKA010000001">
    <property type="protein sequence ID" value="MBB5987790.1"/>
    <property type="molecule type" value="Genomic_DNA"/>
</dbReference>
<feature type="domain" description="TonB C-terminal" evidence="5">
    <location>
        <begin position="54"/>
        <end position="148"/>
    </location>
</feature>
<evidence type="ECO:0000256" key="2">
    <source>
        <dbReference type="ARBA" id="ARBA00022692"/>
    </source>
</evidence>
<evidence type="ECO:0000259" key="5">
    <source>
        <dbReference type="PROSITE" id="PS52015"/>
    </source>
</evidence>
<evidence type="ECO:0000256" key="3">
    <source>
        <dbReference type="ARBA" id="ARBA00022989"/>
    </source>
</evidence>
<dbReference type="InterPro" id="IPR006260">
    <property type="entry name" value="TonB/TolA_C"/>
</dbReference>
<keyword evidence="4" id="KW-0472">Membrane</keyword>
<keyword evidence="2" id="KW-0812">Transmembrane</keyword>
<evidence type="ECO:0000256" key="1">
    <source>
        <dbReference type="ARBA" id="ARBA00004167"/>
    </source>
</evidence>
<sequence length="148" mass="15738">MPLHGDKAKPPAGSVEGSAPLLTVGAPAVLVPAPLTASAPAAAPLDERKRPDEPSRLQAYQQILWAQIAAHRPRATRMAGTVRVRFQLDHGGALISCEVTKSSGLMLLDGIALRAVRQASPFPAPPEELAEDALQFEVPVTFGRERHD</sequence>
<evidence type="ECO:0000313" key="6">
    <source>
        <dbReference type="EMBL" id="MBB5987790.1"/>
    </source>
</evidence>
<comment type="caution">
    <text evidence="6">The sequence shown here is derived from an EMBL/GenBank/DDBJ whole genome shotgun (WGS) entry which is preliminary data.</text>
</comment>